<name>A0A117I2I3_PAEAM</name>
<dbReference type="Proteomes" id="UP000069697">
    <property type="component" value="Unassembled WGS sequence"/>
</dbReference>
<reference evidence="3" key="2">
    <citation type="submission" date="2016-01" db="EMBL/GenBank/DDBJ databases">
        <title>Draft Genome Sequence of Paenibacillus amylolyticus Heshi-A3 that Was Isolated from Fermented Rice Bran with Aging Salted Mackerel, Which Was Named Heshiko as Traditional Fermented Seafood in Japan.</title>
        <authorList>
            <person name="Akuzawa S."/>
            <person name="Nakagawa J."/>
            <person name="Kanekatsu T."/>
            <person name="Kubota E."/>
            <person name="Ohtake R."/>
            <person name="Suzuki T."/>
            <person name="Kanesaki Y."/>
        </authorList>
    </citation>
    <scope>NUCLEOTIDE SEQUENCE [LARGE SCALE GENOMIC DNA]</scope>
    <source>
        <strain evidence="3">Heshi-A3</strain>
    </source>
</reference>
<comment type="caution">
    <text evidence="2">The sequence shown here is derived from an EMBL/GenBank/DDBJ whole genome shotgun (WGS) entry which is preliminary data.</text>
</comment>
<proteinExistence type="predicted"/>
<sequence>MSRVCKWLIVSLVSIFILSMSEFTVSASTSIVQTAQNTERSISSKDRVQHNIRFAVRGTEVTVTTLRTSFDTGEIKENEYHFTDPAILPRIHTGLTTTSHQYDPIVSDTPAGLKGYITYYATDDKQYYYVLYEYDYSSNTLRKVHEGENRIYLEPQIGIYYTIYEKNVPKSNYYSMVTGKKVYTRGKILLERDFTDTKYVVSPIPQTRNFGVYCTDTLDCHYLEYGGIKGKKAKVSDLWMKPDQKTGLSTKAFQVSADVHLNVSQGNTRDRKSDWTVVVTKNGKKTTLIKERVGYVQSFISPERKTLVLVTENGLDSKKESSKVQIYDLKTLKRVRSYDSPYRARTESIQWITEDEYIIEQYFSNPGSYPPSLYVISENKHLKLNYSTYSDWKKYWNSFQFSNVFFPMEPVAIKSDQGVLEYKGQPSFYMEGQHYVPLEEFTKAFHIQYNLGKDRIIFTRGQRSSSVNQPSKQLLTLYNQTFIPLGQWSKDLGLKVSETKGSRYNKQLSISDEEKGTDLAMEPKILPFQASARWMDRVGDSYQLDPVNTRPMESAVPDRIDGVVLNFDRTLTISSSKDSITELLFTNPDYTSVIGKVSLTDIPERKWGFSTAKIPENMLQDGVLNMIFPVNEGKSTMVYSLKLPEPFDKNKF</sequence>
<accession>A0A117I2I3</accession>
<dbReference type="AlphaFoldDB" id="A0A117I2I3"/>
<evidence type="ECO:0008006" key="4">
    <source>
        <dbReference type="Google" id="ProtNLM"/>
    </source>
</evidence>
<reference evidence="2 3" key="1">
    <citation type="journal article" date="2016" name="Genome Announc.">
        <title>Draft Genome Sequence of Paenibacillus amylolyticus Heshi-A3, Isolated from Fermented Rice Bran in a Japanese Fermented Seafood Dish.</title>
        <authorList>
            <person name="Akuzawa S."/>
            <person name="Nagaoka J."/>
            <person name="Kanekatsu M."/>
            <person name="Kubota E."/>
            <person name="Ohtake R."/>
            <person name="Suzuki T."/>
            <person name="Kanesaki Y."/>
        </authorList>
    </citation>
    <scope>NUCLEOTIDE SEQUENCE [LARGE SCALE GENOMIC DNA]</scope>
    <source>
        <strain evidence="2 3">Heshi-A3</strain>
    </source>
</reference>
<feature type="chain" id="PRO_5038944706" description="Copper amine oxidase-like N-terminal domain-containing protein" evidence="1">
    <location>
        <begin position="27"/>
        <end position="652"/>
    </location>
</feature>
<organism evidence="2 3">
    <name type="scientific">Paenibacillus amylolyticus</name>
    <dbReference type="NCBI Taxonomy" id="1451"/>
    <lineage>
        <taxon>Bacteria</taxon>
        <taxon>Bacillati</taxon>
        <taxon>Bacillota</taxon>
        <taxon>Bacilli</taxon>
        <taxon>Bacillales</taxon>
        <taxon>Paenibacillaceae</taxon>
        <taxon>Paenibacillus</taxon>
    </lineage>
</organism>
<gene>
    <name evidence="2" type="ORF">PAHA3_3984</name>
</gene>
<dbReference type="EMBL" id="BCNV01000004">
    <property type="protein sequence ID" value="GAS83882.1"/>
    <property type="molecule type" value="Genomic_DNA"/>
</dbReference>
<evidence type="ECO:0000313" key="2">
    <source>
        <dbReference type="EMBL" id="GAS83882.1"/>
    </source>
</evidence>
<protein>
    <recommendedName>
        <fullName evidence="4">Copper amine oxidase-like N-terminal domain-containing protein</fullName>
    </recommendedName>
</protein>
<keyword evidence="1" id="KW-0732">Signal</keyword>
<feature type="signal peptide" evidence="1">
    <location>
        <begin position="1"/>
        <end position="26"/>
    </location>
</feature>
<evidence type="ECO:0000256" key="1">
    <source>
        <dbReference type="SAM" id="SignalP"/>
    </source>
</evidence>
<evidence type="ECO:0000313" key="3">
    <source>
        <dbReference type="Proteomes" id="UP000069697"/>
    </source>
</evidence>